<accession>A0A3E0G662</accession>
<sequence>MRVASRGTAVAAVILVLVGAGALLYAPENKTAIKVAILVAGVAIGLAGWLWARIQRR</sequence>
<gene>
    <name evidence="2" type="ORF">BCF44_13712</name>
</gene>
<feature type="transmembrane region" description="Helical" evidence="1">
    <location>
        <begin position="7"/>
        <end position="26"/>
    </location>
</feature>
<reference evidence="2 3" key="1">
    <citation type="submission" date="2018-08" db="EMBL/GenBank/DDBJ databases">
        <title>Genomic Encyclopedia of Archaeal and Bacterial Type Strains, Phase II (KMG-II): from individual species to whole genera.</title>
        <authorList>
            <person name="Goeker M."/>
        </authorList>
    </citation>
    <scope>NUCLEOTIDE SEQUENCE [LARGE SCALE GENOMIC DNA]</scope>
    <source>
        <strain evidence="2 3">DSM 45791</strain>
    </source>
</reference>
<dbReference type="Proteomes" id="UP000256269">
    <property type="component" value="Unassembled WGS sequence"/>
</dbReference>
<keyword evidence="3" id="KW-1185">Reference proteome</keyword>
<proteinExistence type="predicted"/>
<keyword evidence="1" id="KW-1133">Transmembrane helix</keyword>
<dbReference type="EMBL" id="QUNO01000037">
    <property type="protein sequence ID" value="REH18125.1"/>
    <property type="molecule type" value="Genomic_DNA"/>
</dbReference>
<protein>
    <submittedName>
        <fullName evidence="2">Uncharacterized protein</fullName>
    </submittedName>
</protein>
<keyword evidence="1" id="KW-0812">Transmembrane</keyword>
<comment type="caution">
    <text evidence="2">The sequence shown here is derived from an EMBL/GenBank/DDBJ whole genome shotgun (WGS) entry which is preliminary data.</text>
</comment>
<evidence type="ECO:0000313" key="3">
    <source>
        <dbReference type="Proteomes" id="UP000256269"/>
    </source>
</evidence>
<dbReference type="AlphaFoldDB" id="A0A3E0G662"/>
<feature type="transmembrane region" description="Helical" evidence="1">
    <location>
        <begin position="32"/>
        <end position="52"/>
    </location>
</feature>
<evidence type="ECO:0000256" key="1">
    <source>
        <dbReference type="SAM" id="Phobius"/>
    </source>
</evidence>
<organism evidence="2 3">
    <name type="scientific">Kutzneria buriramensis</name>
    <dbReference type="NCBI Taxonomy" id="1045776"/>
    <lineage>
        <taxon>Bacteria</taxon>
        <taxon>Bacillati</taxon>
        <taxon>Actinomycetota</taxon>
        <taxon>Actinomycetes</taxon>
        <taxon>Pseudonocardiales</taxon>
        <taxon>Pseudonocardiaceae</taxon>
        <taxon>Kutzneria</taxon>
    </lineage>
</organism>
<evidence type="ECO:0000313" key="2">
    <source>
        <dbReference type="EMBL" id="REH18125.1"/>
    </source>
</evidence>
<keyword evidence="1" id="KW-0472">Membrane</keyword>
<name>A0A3E0G662_9PSEU</name>